<dbReference type="Pfam" id="PF02221">
    <property type="entry name" value="E1_DerP2_DerF2"/>
    <property type="match status" value="1"/>
</dbReference>
<reference evidence="3" key="1">
    <citation type="submission" date="2025-08" db="UniProtKB">
        <authorList>
            <consortium name="RefSeq"/>
        </authorList>
    </citation>
    <scope>IDENTIFICATION</scope>
    <source>
        <tissue evidence="3">Whole body</tissue>
    </source>
</reference>
<dbReference type="SMART" id="SM00737">
    <property type="entry name" value="ML"/>
    <property type="match status" value="1"/>
</dbReference>
<dbReference type="GeneID" id="113396513"/>
<dbReference type="SUPFAM" id="SSF81296">
    <property type="entry name" value="E set domains"/>
    <property type="match status" value="1"/>
</dbReference>
<name>A0A8B8HZK1_VANTA</name>
<dbReference type="Gene3D" id="2.60.40.770">
    <property type="match status" value="1"/>
</dbReference>
<dbReference type="Proteomes" id="UP001652626">
    <property type="component" value="Chromosome 15"/>
</dbReference>
<dbReference type="OrthoDB" id="7333818at2759"/>
<accession>A0A8B8HZK1</accession>
<gene>
    <name evidence="3" type="primary">LOC113396513</name>
</gene>
<sequence length="173" mass="20180">MRLIYDGRSTVPFINCILKTMDVRFFILFAFYINVNCEYVNRKFCKNVDLNKCSIHSMKLDPCPDGPGFCLIRRDMPYSLAFDFTPHFEAEKLKFSIFSDESNSGTFNGIVTPPVDACEYHSCPLEDNVRQVFDIDFEYTRKAHGKFPIEMRLWNAKDDSDVCCFPFNVQMLK</sequence>
<proteinExistence type="predicted"/>
<dbReference type="RefSeq" id="XP_026490268.2">
    <property type="nucleotide sequence ID" value="XM_026634483.2"/>
</dbReference>
<dbReference type="InterPro" id="IPR003172">
    <property type="entry name" value="ML_dom"/>
</dbReference>
<organism evidence="2 3">
    <name type="scientific">Vanessa tameamea</name>
    <name type="common">Kamehameha butterfly</name>
    <dbReference type="NCBI Taxonomy" id="334116"/>
    <lineage>
        <taxon>Eukaryota</taxon>
        <taxon>Metazoa</taxon>
        <taxon>Ecdysozoa</taxon>
        <taxon>Arthropoda</taxon>
        <taxon>Hexapoda</taxon>
        <taxon>Insecta</taxon>
        <taxon>Pterygota</taxon>
        <taxon>Neoptera</taxon>
        <taxon>Endopterygota</taxon>
        <taxon>Lepidoptera</taxon>
        <taxon>Glossata</taxon>
        <taxon>Ditrysia</taxon>
        <taxon>Papilionoidea</taxon>
        <taxon>Nymphalidae</taxon>
        <taxon>Nymphalinae</taxon>
        <taxon>Vanessa</taxon>
    </lineage>
</organism>
<evidence type="ECO:0000259" key="1">
    <source>
        <dbReference type="SMART" id="SM00737"/>
    </source>
</evidence>
<evidence type="ECO:0000313" key="3">
    <source>
        <dbReference type="RefSeq" id="XP_026490268.2"/>
    </source>
</evidence>
<dbReference type="OMA" id="DMCTIDQ"/>
<keyword evidence="2" id="KW-1185">Reference proteome</keyword>
<protein>
    <submittedName>
        <fullName evidence="3">MD-2-related lipid-recognition protein-like</fullName>
    </submittedName>
</protein>
<evidence type="ECO:0000313" key="2">
    <source>
        <dbReference type="Proteomes" id="UP001652626"/>
    </source>
</evidence>
<feature type="domain" description="MD-2-related lipid-recognition" evidence="1">
    <location>
        <begin position="42"/>
        <end position="169"/>
    </location>
</feature>
<dbReference type="InterPro" id="IPR014756">
    <property type="entry name" value="Ig_E-set"/>
</dbReference>
<dbReference type="AlphaFoldDB" id="A0A8B8HZK1"/>